<feature type="compositionally biased region" description="Polar residues" evidence="1">
    <location>
        <begin position="79"/>
        <end position="97"/>
    </location>
</feature>
<organism evidence="2 3">
    <name type="scientific">Eragrostis curvula</name>
    <name type="common">weeping love grass</name>
    <dbReference type="NCBI Taxonomy" id="38414"/>
    <lineage>
        <taxon>Eukaryota</taxon>
        <taxon>Viridiplantae</taxon>
        <taxon>Streptophyta</taxon>
        <taxon>Embryophyta</taxon>
        <taxon>Tracheophyta</taxon>
        <taxon>Spermatophyta</taxon>
        <taxon>Magnoliopsida</taxon>
        <taxon>Liliopsida</taxon>
        <taxon>Poales</taxon>
        <taxon>Poaceae</taxon>
        <taxon>PACMAD clade</taxon>
        <taxon>Chloridoideae</taxon>
        <taxon>Eragrostideae</taxon>
        <taxon>Eragrostidinae</taxon>
        <taxon>Eragrostis</taxon>
    </lineage>
</organism>
<feature type="region of interest" description="Disordered" evidence="1">
    <location>
        <begin position="112"/>
        <end position="145"/>
    </location>
</feature>
<evidence type="ECO:0000313" key="2">
    <source>
        <dbReference type="EMBL" id="TVU43748.1"/>
    </source>
</evidence>
<evidence type="ECO:0000256" key="1">
    <source>
        <dbReference type="SAM" id="MobiDB-lite"/>
    </source>
</evidence>
<reference evidence="2 3" key="1">
    <citation type="journal article" date="2019" name="Sci. Rep.">
        <title>A high-quality genome of Eragrostis curvula grass provides insights into Poaceae evolution and supports new strategies to enhance forage quality.</title>
        <authorList>
            <person name="Carballo J."/>
            <person name="Santos B.A.C.M."/>
            <person name="Zappacosta D."/>
            <person name="Garbus I."/>
            <person name="Selva J.P."/>
            <person name="Gallo C.A."/>
            <person name="Diaz A."/>
            <person name="Albertini E."/>
            <person name="Caccamo M."/>
            <person name="Echenique V."/>
        </authorList>
    </citation>
    <scope>NUCLEOTIDE SEQUENCE [LARGE SCALE GENOMIC DNA]</scope>
    <source>
        <strain evidence="3">cv. Victoria</strain>
        <tissue evidence="2">Leaf</tissue>
    </source>
</reference>
<dbReference type="Proteomes" id="UP000324897">
    <property type="component" value="Unassembled WGS sequence"/>
</dbReference>
<comment type="caution">
    <text evidence="2">The sequence shown here is derived from an EMBL/GenBank/DDBJ whole genome shotgun (WGS) entry which is preliminary data.</text>
</comment>
<keyword evidence="3" id="KW-1185">Reference proteome</keyword>
<protein>
    <submittedName>
        <fullName evidence="2">Uncharacterized protein</fullName>
    </submittedName>
</protein>
<sequence length="232" mass="25487">MALQRSGEENMGQFLYLEGMEYAMWNSQLDRRRGEREPLISTTTTTGWPRTKRSPTRHTTSCPCPASAPTPASPGSPWCASSTTARPRTSMNPSDLWNGSYFNYDNDSGGENSASIMADRRSSSGTRVRAGSTTPSSSSWTGGRRQATVLDQKVMRVNGMRTIVTRTNTKIRNGDGPKYPWLHQLVSNASSSVRSLPTTHARILRLSMAPATAARSQPPTMPPDVDFAWIET</sequence>
<feature type="region of interest" description="Disordered" evidence="1">
    <location>
        <begin position="32"/>
        <end position="97"/>
    </location>
</feature>
<dbReference type="EMBL" id="RWGY01000005">
    <property type="protein sequence ID" value="TVU43748.1"/>
    <property type="molecule type" value="Genomic_DNA"/>
</dbReference>
<dbReference type="AlphaFoldDB" id="A0A5J9W6H9"/>
<dbReference type="Gramene" id="TVU43748">
    <property type="protein sequence ID" value="TVU43748"/>
    <property type="gene ID" value="EJB05_10239"/>
</dbReference>
<feature type="compositionally biased region" description="Low complexity" evidence="1">
    <location>
        <begin position="131"/>
        <end position="143"/>
    </location>
</feature>
<feature type="non-terminal residue" evidence="2">
    <location>
        <position position="1"/>
    </location>
</feature>
<evidence type="ECO:0000313" key="3">
    <source>
        <dbReference type="Proteomes" id="UP000324897"/>
    </source>
</evidence>
<accession>A0A5J9W6H9</accession>
<proteinExistence type="predicted"/>
<gene>
    <name evidence="2" type="ORF">EJB05_10239</name>
</gene>
<name>A0A5J9W6H9_9POAL</name>